<evidence type="ECO:0000256" key="1">
    <source>
        <dbReference type="ARBA" id="ARBA00023002"/>
    </source>
</evidence>
<dbReference type="EC" id="1.1.1.-" evidence="3"/>
<keyword evidence="1 3" id="KW-0560">Oxidoreductase</keyword>
<dbReference type="EMBL" id="MLJW01000122">
    <property type="protein sequence ID" value="OIQ98210.1"/>
    <property type="molecule type" value="Genomic_DNA"/>
</dbReference>
<dbReference type="GO" id="GO:0005737">
    <property type="term" value="C:cytoplasm"/>
    <property type="evidence" value="ECO:0007669"/>
    <property type="project" value="TreeGrafter"/>
</dbReference>
<dbReference type="PANTHER" id="PTHR43625:SF40">
    <property type="entry name" value="ALDO-KETO REDUCTASE YAKC [NADP(+)]"/>
    <property type="match status" value="1"/>
</dbReference>
<feature type="domain" description="NADP-dependent oxidoreductase" evidence="2">
    <location>
        <begin position="16"/>
        <end position="304"/>
    </location>
</feature>
<dbReference type="PANTHER" id="PTHR43625">
    <property type="entry name" value="AFLATOXIN B1 ALDEHYDE REDUCTASE"/>
    <property type="match status" value="1"/>
</dbReference>
<accession>A0A1J5RRF6</accession>
<reference evidence="3" key="1">
    <citation type="submission" date="2016-10" db="EMBL/GenBank/DDBJ databases">
        <title>Sequence of Gallionella enrichment culture.</title>
        <authorList>
            <person name="Poehlein A."/>
            <person name="Muehling M."/>
            <person name="Daniel R."/>
        </authorList>
    </citation>
    <scope>NUCLEOTIDE SEQUENCE</scope>
</reference>
<dbReference type="Gene3D" id="3.20.20.100">
    <property type="entry name" value="NADP-dependent oxidoreductase domain"/>
    <property type="match status" value="1"/>
</dbReference>
<gene>
    <name evidence="3" type="primary">yhdN_13</name>
    <name evidence="3" type="ORF">GALL_198040</name>
</gene>
<protein>
    <submittedName>
        <fullName evidence="3">General stress protein 69</fullName>
        <ecNumber evidence="3">1.1.1.-</ecNumber>
    </submittedName>
</protein>
<dbReference type="SUPFAM" id="SSF51430">
    <property type="entry name" value="NAD(P)-linked oxidoreductase"/>
    <property type="match status" value="1"/>
</dbReference>
<dbReference type="GO" id="GO:0016491">
    <property type="term" value="F:oxidoreductase activity"/>
    <property type="evidence" value="ECO:0007669"/>
    <property type="project" value="UniProtKB-KW"/>
</dbReference>
<dbReference type="InterPro" id="IPR036812">
    <property type="entry name" value="NAD(P)_OxRdtase_dom_sf"/>
</dbReference>
<dbReference type="AlphaFoldDB" id="A0A1J5RRF6"/>
<name>A0A1J5RRF6_9ZZZZ</name>
<dbReference type="PROSITE" id="PS51257">
    <property type="entry name" value="PROKAR_LIPOPROTEIN"/>
    <property type="match status" value="1"/>
</dbReference>
<comment type="caution">
    <text evidence="3">The sequence shown here is derived from an EMBL/GenBank/DDBJ whole genome shotgun (WGS) entry which is preliminary data.</text>
</comment>
<proteinExistence type="predicted"/>
<evidence type="ECO:0000313" key="3">
    <source>
        <dbReference type="EMBL" id="OIQ98210.1"/>
    </source>
</evidence>
<dbReference type="Pfam" id="PF00248">
    <property type="entry name" value="Aldo_ket_red"/>
    <property type="match status" value="1"/>
</dbReference>
<dbReference type="InterPro" id="IPR023210">
    <property type="entry name" value="NADP_OxRdtase_dom"/>
</dbReference>
<dbReference type="InterPro" id="IPR050791">
    <property type="entry name" value="Aldo-Keto_reductase"/>
</dbReference>
<sequence>MDTRTLGRNGPITSVLGFGCMGLSQGYGPTDEATAIRVIQRAFDFGVTLFDTAMSYGAGINERLLGRALAGRREQAVVATKFGIVRYGDGVRLDAHPGRVRSDCEASLARLGIDAIDLYYLHRADPQVPLADTIGAMARLVEAGLVRYLGVSELTVGQLEEAAAVHPIAAVQFEWSLLWREPEGNVVPTARRLGVGLVPYSPLGRGLLTGTLAGADIDTASFRREDPRFHGEHLVRNKAQVDALKTVASELGVTVGQLALAWLLAQGPDVVPIPGTRSIERVNENVGAASLVLEGDALRRIEELAPASAWSGDRRSFAVPVTRRGS</sequence>
<evidence type="ECO:0000259" key="2">
    <source>
        <dbReference type="Pfam" id="PF00248"/>
    </source>
</evidence>
<organism evidence="3">
    <name type="scientific">mine drainage metagenome</name>
    <dbReference type="NCBI Taxonomy" id="410659"/>
    <lineage>
        <taxon>unclassified sequences</taxon>
        <taxon>metagenomes</taxon>
        <taxon>ecological metagenomes</taxon>
    </lineage>
</organism>